<accession>A0AA88TBZ2</accession>
<keyword evidence="2" id="KW-1185">Reference proteome</keyword>
<protein>
    <submittedName>
        <fullName evidence="1">Uncharacterized protein</fullName>
    </submittedName>
</protein>
<dbReference type="EMBL" id="JAVHJS010000001">
    <property type="protein sequence ID" value="KAK2868250.1"/>
    <property type="molecule type" value="Genomic_DNA"/>
</dbReference>
<comment type="caution">
    <text evidence="1">The sequence shown here is derived from an EMBL/GenBank/DDBJ whole genome shotgun (WGS) entry which is preliminary data.</text>
</comment>
<proteinExistence type="predicted"/>
<evidence type="ECO:0000313" key="1">
    <source>
        <dbReference type="EMBL" id="KAK2868250.1"/>
    </source>
</evidence>
<dbReference type="Proteomes" id="UP001187315">
    <property type="component" value="Unassembled WGS sequence"/>
</dbReference>
<dbReference type="AlphaFoldDB" id="A0AA88TBZ2"/>
<sequence>MEVEKKKKELMEMRLLKCQVPRPDCANRLMPQNDAGALSRTGLRCSRIPEVL</sequence>
<organism evidence="1 2">
    <name type="scientific">Tachysurus vachellii</name>
    <name type="common">Darkbarbel catfish</name>
    <name type="synonym">Pelteobagrus vachellii</name>
    <dbReference type="NCBI Taxonomy" id="175792"/>
    <lineage>
        <taxon>Eukaryota</taxon>
        <taxon>Metazoa</taxon>
        <taxon>Chordata</taxon>
        <taxon>Craniata</taxon>
        <taxon>Vertebrata</taxon>
        <taxon>Euteleostomi</taxon>
        <taxon>Actinopterygii</taxon>
        <taxon>Neopterygii</taxon>
        <taxon>Teleostei</taxon>
        <taxon>Ostariophysi</taxon>
        <taxon>Siluriformes</taxon>
        <taxon>Bagridae</taxon>
        <taxon>Tachysurus</taxon>
    </lineage>
</organism>
<evidence type="ECO:0000313" key="2">
    <source>
        <dbReference type="Proteomes" id="UP001187315"/>
    </source>
</evidence>
<gene>
    <name evidence="1" type="ORF">Q7C36_000121</name>
</gene>
<reference evidence="1" key="1">
    <citation type="submission" date="2023-08" db="EMBL/GenBank/DDBJ databases">
        <title>Pelteobagrus vachellii genome.</title>
        <authorList>
            <person name="Liu H."/>
        </authorList>
    </citation>
    <scope>NUCLEOTIDE SEQUENCE</scope>
    <source>
        <strain evidence="1">PRFRI_2022a</strain>
        <tissue evidence="1">Muscle</tissue>
    </source>
</reference>
<name>A0AA88TBZ2_TACVA</name>